<keyword evidence="2" id="KW-1185">Reference proteome</keyword>
<reference evidence="1 2" key="1">
    <citation type="submission" date="2022-12" db="EMBL/GenBank/DDBJ databases">
        <title>Chromosome-level genome assembly of true bugs.</title>
        <authorList>
            <person name="Ma L."/>
            <person name="Li H."/>
        </authorList>
    </citation>
    <scope>NUCLEOTIDE SEQUENCE [LARGE SCALE GENOMIC DNA]</scope>
    <source>
        <strain evidence="1">Lab_2022b</strain>
    </source>
</reference>
<comment type="caution">
    <text evidence="1">The sequence shown here is derived from an EMBL/GenBank/DDBJ whole genome shotgun (WGS) entry which is preliminary data.</text>
</comment>
<dbReference type="AlphaFoldDB" id="A0AAW1DHB6"/>
<protein>
    <submittedName>
        <fullName evidence="1">Uncharacterized protein</fullName>
    </submittedName>
</protein>
<name>A0AAW1DHB6_9HEMI</name>
<dbReference type="Proteomes" id="UP001461498">
    <property type="component" value="Unassembled WGS sequence"/>
</dbReference>
<sequence length="259" mass="30111">MPSCNDSIGTFCAWWILMKYSAQISLWWLYLFYSKVKEDFLERSGIRIMLMLLCNKFENLCGYFSCWKEKALRSCNDGLLQLFGNKSIKRVSADEKQIGFMHLIDSAESKGSLYTREIFDYAIQPIKQGTCNLLHKACIVSCNVKKNAKSNLEIIKKFIYNLFLRKFIWFKQKAMLAYNFAIDIIKMIAESIRKYCTLVVEFIKNTYNSDKVIAVRNTIWRTRETILYTMNTFVSAGFELGAGKGHFDALNPKPRSDKT</sequence>
<evidence type="ECO:0000313" key="2">
    <source>
        <dbReference type="Proteomes" id="UP001461498"/>
    </source>
</evidence>
<dbReference type="EMBL" id="JAPXFL010000003">
    <property type="protein sequence ID" value="KAK9509080.1"/>
    <property type="molecule type" value="Genomic_DNA"/>
</dbReference>
<gene>
    <name evidence="1" type="ORF">O3M35_006478</name>
</gene>
<organism evidence="1 2">
    <name type="scientific">Rhynocoris fuscipes</name>
    <dbReference type="NCBI Taxonomy" id="488301"/>
    <lineage>
        <taxon>Eukaryota</taxon>
        <taxon>Metazoa</taxon>
        <taxon>Ecdysozoa</taxon>
        <taxon>Arthropoda</taxon>
        <taxon>Hexapoda</taxon>
        <taxon>Insecta</taxon>
        <taxon>Pterygota</taxon>
        <taxon>Neoptera</taxon>
        <taxon>Paraneoptera</taxon>
        <taxon>Hemiptera</taxon>
        <taxon>Heteroptera</taxon>
        <taxon>Panheteroptera</taxon>
        <taxon>Cimicomorpha</taxon>
        <taxon>Reduviidae</taxon>
        <taxon>Harpactorinae</taxon>
        <taxon>Harpactorini</taxon>
        <taxon>Rhynocoris</taxon>
    </lineage>
</organism>
<accession>A0AAW1DHB6</accession>
<proteinExistence type="predicted"/>
<evidence type="ECO:0000313" key="1">
    <source>
        <dbReference type="EMBL" id="KAK9509080.1"/>
    </source>
</evidence>